<feature type="compositionally biased region" description="Low complexity" evidence="1">
    <location>
        <begin position="28"/>
        <end position="42"/>
    </location>
</feature>
<gene>
    <name evidence="2" type="ORF">V6N11_001593</name>
</gene>
<comment type="caution">
    <text evidence="2">The sequence shown here is derived from an EMBL/GenBank/DDBJ whole genome shotgun (WGS) entry which is preliminary data.</text>
</comment>
<organism evidence="2 3">
    <name type="scientific">Hibiscus sabdariffa</name>
    <name type="common">roselle</name>
    <dbReference type="NCBI Taxonomy" id="183260"/>
    <lineage>
        <taxon>Eukaryota</taxon>
        <taxon>Viridiplantae</taxon>
        <taxon>Streptophyta</taxon>
        <taxon>Embryophyta</taxon>
        <taxon>Tracheophyta</taxon>
        <taxon>Spermatophyta</taxon>
        <taxon>Magnoliopsida</taxon>
        <taxon>eudicotyledons</taxon>
        <taxon>Gunneridae</taxon>
        <taxon>Pentapetalae</taxon>
        <taxon>rosids</taxon>
        <taxon>malvids</taxon>
        <taxon>Malvales</taxon>
        <taxon>Malvaceae</taxon>
        <taxon>Malvoideae</taxon>
        <taxon>Hibiscus</taxon>
    </lineage>
</organism>
<evidence type="ECO:0000256" key="1">
    <source>
        <dbReference type="SAM" id="MobiDB-lite"/>
    </source>
</evidence>
<dbReference type="Proteomes" id="UP001396334">
    <property type="component" value="Unassembled WGS sequence"/>
</dbReference>
<feature type="compositionally biased region" description="Acidic residues" evidence="1">
    <location>
        <begin position="61"/>
        <end position="70"/>
    </location>
</feature>
<feature type="region of interest" description="Disordered" evidence="1">
    <location>
        <begin position="1"/>
        <end position="90"/>
    </location>
</feature>
<evidence type="ECO:0000313" key="3">
    <source>
        <dbReference type="Proteomes" id="UP001396334"/>
    </source>
</evidence>
<accession>A0ABR2S0P8</accession>
<sequence length="111" mass="12032">MVEPQPAQRTPAEHTSNPHQEKPLGSDSTSYSPTPQSKSPPSQKDKGKAPMEIPPTPPVELDSEDTVAVEEDSRSIPLAPLAPTLVKRRSIKRTAGHILAKEDEQQPSQPP</sequence>
<keyword evidence="3" id="KW-1185">Reference proteome</keyword>
<dbReference type="EMBL" id="JBBPBN010000019">
    <property type="protein sequence ID" value="KAK9018623.1"/>
    <property type="molecule type" value="Genomic_DNA"/>
</dbReference>
<name>A0ABR2S0P8_9ROSI</name>
<evidence type="ECO:0000313" key="2">
    <source>
        <dbReference type="EMBL" id="KAK9018623.1"/>
    </source>
</evidence>
<reference evidence="2 3" key="1">
    <citation type="journal article" date="2024" name="G3 (Bethesda)">
        <title>Genome assembly of Hibiscus sabdariffa L. provides insights into metabolisms of medicinal natural products.</title>
        <authorList>
            <person name="Kim T."/>
        </authorList>
    </citation>
    <scope>NUCLEOTIDE SEQUENCE [LARGE SCALE GENOMIC DNA]</scope>
    <source>
        <strain evidence="2">TK-2024</strain>
        <tissue evidence="2">Old leaves</tissue>
    </source>
</reference>
<proteinExistence type="predicted"/>
<protein>
    <submittedName>
        <fullName evidence="2">Uncharacterized protein</fullName>
    </submittedName>
</protein>